<name>A0ABP8VXS6_9ACTN</name>
<proteinExistence type="predicted"/>
<dbReference type="Proteomes" id="UP001500621">
    <property type="component" value="Unassembled WGS sequence"/>
</dbReference>
<sequence>MSSALSSDGSRGVQRAALVPGVLALLPEYAGETDPVTELRAACLRAVAWLGEVGGIGVAGSHQGLRLARHLAAEAGVGLDLAPEQPAGLLVVGNGSARRTEKAPGHLDERAAGWDDELDAALRAGRLQGLDLGLADELMADVDGLGTLRDLGVVEGCSAEVDYADDPFGVMYWVMRWRCAS</sequence>
<organism evidence="1 2">
    <name type="scientific">Nocardioides nanhaiensis</name>
    <dbReference type="NCBI Taxonomy" id="1476871"/>
    <lineage>
        <taxon>Bacteria</taxon>
        <taxon>Bacillati</taxon>
        <taxon>Actinomycetota</taxon>
        <taxon>Actinomycetes</taxon>
        <taxon>Propionibacteriales</taxon>
        <taxon>Nocardioidaceae</taxon>
        <taxon>Nocardioides</taxon>
    </lineage>
</organism>
<evidence type="ECO:0000313" key="1">
    <source>
        <dbReference type="EMBL" id="GAA4673173.1"/>
    </source>
</evidence>
<comment type="caution">
    <text evidence="1">The sequence shown here is derived from an EMBL/GenBank/DDBJ whole genome shotgun (WGS) entry which is preliminary data.</text>
</comment>
<reference evidence="2" key="1">
    <citation type="journal article" date="2019" name="Int. J. Syst. Evol. Microbiol.">
        <title>The Global Catalogue of Microorganisms (GCM) 10K type strain sequencing project: providing services to taxonomists for standard genome sequencing and annotation.</title>
        <authorList>
            <consortium name="The Broad Institute Genomics Platform"/>
            <consortium name="The Broad Institute Genome Sequencing Center for Infectious Disease"/>
            <person name="Wu L."/>
            <person name="Ma J."/>
        </authorList>
    </citation>
    <scope>NUCLEOTIDE SEQUENCE [LARGE SCALE GENOMIC DNA]</scope>
    <source>
        <strain evidence="2">JCM 18127</strain>
    </source>
</reference>
<dbReference type="Gene3D" id="3.40.830.10">
    <property type="entry name" value="LigB-like"/>
    <property type="match status" value="1"/>
</dbReference>
<gene>
    <name evidence="1" type="ORF">GCM10023226_07680</name>
</gene>
<dbReference type="EMBL" id="BAABIM010000001">
    <property type="protein sequence ID" value="GAA4673173.1"/>
    <property type="molecule type" value="Genomic_DNA"/>
</dbReference>
<keyword evidence="2" id="KW-1185">Reference proteome</keyword>
<accession>A0ABP8VXS6</accession>
<evidence type="ECO:0000313" key="2">
    <source>
        <dbReference type="Proteomes" id="UP001500621"/>
    </source>
</evidence>
<protein>
    <submittedName>
        <fullName evidence="1">Uncharacterized protein</fullName>
    </submittedName>
</protein>